<feature type="domain" description="Strictosidine synthase conserved region" evidence="5">
    <location>
        <begin position="154"/>
        <end position="237"/>
    </location>
</feature>
<dbReference type="Pfam" id="PF03088">
    <property type="entry name" value="Str_synth"/>
    <property type="match status" value="1"/>
</dbReference>
<sequence>MNPKHFLSTIPTFLVGCLLALSFHIYFTSPISPDLLNLPPPSSASVPPTNNHLKKITKLGEGFLEGPEDVCVDNEGILYAATRDGWIKRLYNNNSVEDWKMTNRNHLLGITATASGDLVVCDSEEGLLKVSEDGVTSIVSYFNNSKIRFADDVVEARDGTLYFSIASTKFGLHNWFLDMLEAKPHGQLLKHDPSTNHTTLVMDNLCFANGVALSADQDYLLVCETWKFRILKYWLEGDRKGQTETFIENLPGGPDNINLAPDGTFWVALIQLTSSGFEFVHTSKIAKHLIATFSALSNLVLGAHQSAMVVNVAADGRILRILGDTDGRVTSFVTSAVEFEDHLYLGSLSSNFVGKLPL</sequence>
<evidence type="ECO:0000259" key="5">
    <source>
        <dbReference type="Pfam" id="PF03088"/>
    </source>
</evidence>
<dbReference type="FunFam" id="2.120.10.30:FF:000066">
    <property type="entry name" value="ABC transporter permease protein"/>
    <property type="match status" value="1"/>
</dbReference>
<evidence type="ECO:0000256" key="4">
    <source>
        <dbReference type="ARBA" id="ARBA00023180"/>
    </source>
</evidence>
<dbReference type="InterPro" id="IPR011042">
    <property type="entry name" value="6-blade_b-propeller_TolB-like"/>
</dbReference>
<evidence type="ECO:0000256" key="1">
    <source>
        <dbReference type="ARBA" id="ARBA00004116"/>
    </source>
</evidence>
<dbReference type="EMBL" id="BSYO01000016">
    <property type="protein sequence ID" value="GMH16585.1"/>
    <property type="molecule type" value="Genomic_DNA"/>
</dbReference>
<gene>
    <name evidence="6" type="ORF">Nepgr_018426</name>
</gene>
<dbReference type="PANTHER" id="PTHR10426">
    <property type="entry name" value="STRICTOSIDINE SYNTHASE-RELATED"/>
    <property type="match status" value="1"/>
</dbReference>
<name>A0AAD3STA3_NEPGR</name>
<dbReference type="GO" id="GO:0016787">
    <property type="term" value="F:hydrolase activity"/>
    <property type="evidence" value="ECO:0007669"/>
    <property type="project" value="TreeGrafter"/>
</dbReference>
<dbReference type="InterPro" id="IPR018119">
    <property type="entry name" value="Strictosidine_synth_cons-reg"/>
</dbReference>
<keyword evidence="4" id="KW-0325">Glycoprotein</keyword>
<dbReference type="GO" id="GO:0012505">
    <property type="term" value="C:endomembrane system"/>
    <property type="evidence" value="ECO:0007669"/>
    <property type="project" value="TreeGrafter"/>
</dbReference>
<evidence type="ECO:0000256" key="3">
    <source>
        <dbReference type="ARBA" id="ARBA00022554"/>
    </source>
</evidence>
<dbReference type="PANTHER" id="PTHR10426:SF68">
    <property type="entry name" value="OS07G0614000 PROTEIN"/>
    <property type="match status" value="1"/>
</dbReference>
<dbReference type="PROSITE" id="PS51257">
    <property type="entry name" value="PROKAR_LIPOPROTEIN"/>
    <property type="match status" value="1"/>
</dbReference>
<dbReference type="GO" id="GO:0005773">
    <property type="term" value="C:vacuole"/>
    <property type="evidence" value="ECO:0007669"/>
    <property type="project" value="UniProtKB-SubCell"/>
</dbReference>
<evidence type="ECO:0000256" key="2">
    <source>
        <dbReference type="ARBA" id="ARBA00009191"/>
    </source>
</evidence>
<dbReference type="AlphaFoldDB" id="A0AAD3STA3"/>
<keyword evidence="3" id="KW-0926">Vacuole</keyword>
<accession>A0AAD3STA3</accession>
<dbReference type="Pfam" id="PF20067">
    <property type="entry name" value="SSL_N"/>
    <property type="match status" value="1"/>
</dbReference>
<evidence type="ECO:0000313" key="7">
    <source>
        <dbReference type="Proteomes" id="UP001279734"/>
    </source>
</evidence>
<dbReference type="SUPFAM" id="SSF63829">
    <property type="entry name" value="Calcium-dependent phosphotriesterase"/>
    <property type="match status" value="1"/>
</dbReference>
<dbReference type="Gene3D" id="2.120.10.30">
    <property type="entry name" value="TolB, C-terminal domain"/>
    <property type="match status" value="1"/>
</dbReference>
<keyword evidence="7" id="KW-1185">Reference proteome</keyword>
<comment type="similarity">
    <text evidence="2">Belongs to the strictosidine synthase family.</text>
</comment>
<evidence type="ECO:0000313" key="6">
    <source>
        <dbReference type="EMBL" id="GMH16585.1"/>
    </source>
</evidence>
<comment type="subcellular location">
    <subcellularLocation>
        <location evidence="1">Vacuole</location>
    </subcellularLocation>
</comment>
<dbReference type="Proteomes" id="UP001279734">
    <property type="component" value="Unassembled WGS sequence"/>
</dbReference>
<comment type="caution">
    <text evidence="6">The sequence shown here is derived from an EMBL/GenBank/DDBJ whole genome shotgun (WGS) entry which is preliminary data.</text>
</comment>
<protein>
    <recommendedName>
        <fullName evidence="5">Strictosidine synthase conserved region domain-containing protein</fullName>
    </recommendedName>
</protein>
<proteinExistence type="inferred from homology"/>
<reference evidence="6" key="1">
    <citation type="submission" date="2023-05" db="EMBL/GenBank/DDBJ databases">
        <title>Nepenthes gracilis genome sequencing.</title>
        <authorList>
            <person name="Fukushima K."/>
        </authorList>
    </citation>
    <scope>NUCLEOTIDE SEQUENCE</scope>
    <source>
        <strain evidence="6">SING2019-196</strain>
    </source>
</reference>
<organism evidence="6 7">
    <name type="scientific">Nepenthes gracilis</name>
    <name type="common">Slender pitcher plant</name>
    <dbReference type="NCBI Taxonomy" id="150966"/>
    <lineage>
        <taxon>Eukaryota</taxon>
        <taxon>Viridiplantae</taxon>
        <taxon>Streptophyta</taxon>
        <taxon>Embryophyta</taxon>
        <taxon>Tracheophyta</taxon>
        <taxon>Spermatophyta</taxon>
        <taxon>Magnoliopsida</taxon>
        <taxon>eudicotyledons</taxon>
        <taxon>Gunneridae</taxon>
        <taxon>Pentapetalae</taxon>
        <taxon>Caryophyllales</taxon>
        <taxon>Nepenthaceae</taxon>
        <taxon>Nepenthes</taxon>
    </lineage>
</organism>